<dbReference type="STRING" id="670580.A0A1X6MX05"/>
<keyword evidence="3" id="KW-1185">Reference proteome</keyword>
<feature type="compositionally biased region" description="Low complexity" evidence="1">
    <location>
        <begin position="365"/>
        <end position="384"/>
    </location>
</feature>
<accession>A0A1X6MX05</accession>
<proteinExistence type="predicted"/>
<feature type="region of interest" description="Disordered" evidence="1">
    <location>
        <begin position="1"/>
        <end position="66"/>
    </location>
</feature>
<dbReference type="EMBL" id="KZ110599">
    <property type="protein sequence ID" value="OSX60887.1"/>
    <property type="molecule type" value="Genomic_DNA"/>
</dbReference>
<reference evidence="2 3" key="1">
    <citation type="submission" date="2017-04" db="EMBL/GenBank/DDBJ databases">
        <title>Genome Sequence of the Model Brown-Rot Fungus Postia placenta SB12.</title>
        <authorList>
            <consortium name="DOE Joint Genome Institute"/>
            <person name="Gaskell J."/>
            <person name="Kersten P."/>
            <person name="Larrondo L.F."/>
            <person name="Canessa P."/>
            <person name="Martinez D."/>
            <person name="Hibbett D."/>
            <person name="Schmoll M."/>
            <person name="Kubicek C.P."/>
            <person name="Martinez A.T."/>
            <person name="Yadav J."/>
            <person name="Master E."/>
            <person name="Magnuson J.K."/>
            <person name="James T."/>
            <person name="Yaver D."/>
            <person name="Berka R."/>
            <person name="Labutti K."/>
            <person name="Lipzen A."/>
            <person name="Aerts A."/>
            <person name="Barry K."/>
            <person name="Henrissat B."/>
            <person name="Blanchette R."/>
            <person name="Grigoriev I."/>
            <person name="Cullen D."/>
        </authorList>
    </citation>
    <scope>NUCLEOTIDE SEQUENCE [LARGE SCALE GENOMIC DNA]</scope>
    <source>
        <strain evidence="2 3">MAD-698-R-SB12</strain>
    </source>
</reference>
<sequence>MSTTAAIPTPNRSRPRSRLNSLKSLGSGDDLPRFPFGGSKRSPSQGRPPSSYVGPLGPPEPDEHPHVSVFRNTNHMEVHCSTYTRKSPARFYWTQVTARVQGDSRSRQVGFTTPECNRHSATAQMEGVFVHISSPPEGPEIPAKMRAATSTMHRHTFLSTTQALPIDKTLGPRRSSSRLREAIAATTRPRRERRPSQTSISGILRPFPFSIEVPPSARPGAELPQTFCATADGLAGTRARAFVERSEIMYKLIATWETDDGTDEMSVGAPIILEPDPEFESLDGRSMEPESWIEHSLRSERPIPFKCAVALPDTPSFSRSATIPYYVVFTTTPRSPTLTHEILADATISVSLLRQINIDMPPVSPSSASLMSRPSVSSASSSDEASSFILTHKTKLMKRVVNSAPPVLSRRQPKPVPPPRPERPEVSLDGFSETRSLYMDVYVGFPKRPRARLDPGQKHPPLTAHTLLPDGLYKAKMQLNRNMLPSIDWEDLNVKYFLEVSVVFGQDETRARVPIRVV</sequence>
<name>A0A1X6MX05_9APHY</name>
<feature type="region of interest" description="Disordered" evidence="1">
    <location>
        <begin position="402"/>
        <end position="427"/>
    </location>
</feature>
<feature type="region of interest" description="Disordered" evidence="1">
    <location>
        <begin position="158"/>
        <end position="201"/>
    </location>
</feature>
<dbReference type="RefSeq" id="XP_024337681.1">
    <property type="nucleotide sequence ID" value="XM_024482397.1"/>
</dbReference>
<dbReference type="AlphaFoldDB" id="A0A1X6MX05"/>
<evidence type="ECO:0000313" key="3">
    <source>
        <dbReference type="Proteomes" id="UP000194127"/>
    </source>
</evidence>
<dbReference type="OrthoDB" id="3259897at2759"/>
<gene>
    <name evidence="2" type="ORF">POSPLADRAFT_1070427</name>
</gene>
<dbReference type="Proteomes" id="UP000194127">
    <property type="component" value="Unassembled WGS sequence"/>
</dbReference>
<evidence type="ECO:0000313" key="2">
    <source>
        <dbReference type="EMBL" id="OSX60887.1"/>
    </source>
</evidence>
<feature type="region of interest" description="Disordered" evidence="1">
    <location>
        <begin position="363"/>
        <end position="384"/>
    </location>
</feature>
<organism evidence="2 3">
    <name type="scientific">Postia placenta MAD-698-R-SB12</name>
    <dbReference type="NCBI Taxonomy" id="670580"/>
    <lineage>
        <taxon>Eukaryota</taxon>
        <taxon>Fungi</taxon>
        <taxon>Dikarya</taxon>
        <taxon>Basidiomycota</taxon>
        <taxon>Agaricomycotina</taxon>
        <taxon>Agaricomycetes</taxon>
        <taxon>Polyporales</taxon>
        <taxon>Adustoporiaceae</taxon>
        <taxon>Rhodonia</taxon>
    </lineage>
</organism>
<dbReference type="GeneID" id="36327346"/>
<evidence type="ECO:0000256" key="1">
    <source>
        <dbReference type="SAM" id="MobiDB-lite"/>
    </source>
</evidence>
<protein>
    <submittedName>
        <fullName evidence="2">Uncharacterized protein</fullName>
    </submittedName>
</protein>